<evidence type="ECO:0000259" key="1">
    <source>
        <dbReference type="Pfam" id="PF03992"/>
    </source>
</evidence>
<dbReference type="eggNOG" id="COG2329">
    <property type="taxonomic scope" value="Bacteria"/>
</dbReference>
<dbReference type="InterPro" id="IPR011008">
    <property type="entry name" value="Dimeric_a/b-barrel"/>
</dbReference>
<dbReference type="Pfam" id="PF03992">
    <property type="entry name" value="ABM"/>
    <property type="match status" value="1"/>
</dbReference>
<dbReference type="AlphaFoldDB" id="X7EBK0"/>
<reference evidence="2 3" key="1">
    <citation type="submission" date="2014-01" db="EMBL/GenBank/DDBJ databases">
        <title>Roseivivax halodurans JCM 10272 Genome Sequencing.</title>
        <authorList>
            <person name="Lai Q."/>
            <person name="Li G."/>
            <person name="Shao Z."/>
        </authorList>
    </citation>
    <scope>NUCLEOTIDE SEQUENCE [LARGE SCALE GENOMIC DNA]</scope>
    <source>
        <strain evidence="2 3">JCM 10272</strain>
    </source>
</reference>
<dbReference type="STRING" id="1449350.OCH239_10375"/>
<dbReference type="SUPFAM" id="SSF54909">
    <property type="entry name" value="Dimeric alpha+beta barrel"/>
    <property type="match status" value="1"/>
</dbReference>
<sequence length="189" mass="21431">MHALFFEMRPKPGHLDHYFDHVARLRPVLDRHRGLVFLERYGSLSDPDLLLSHQLWDSEEAIAGWRADAQHRRSQTAGRTVHFADYRIRVGERIWHRAPGTATTESRADVAASRSCVLALYGTRPLTDGGLSAFESFTRKGRYISLGAFETPSRAHDVIARGELIGVDEMALYGIHRDYGQFDRSEAPD</sequence>
<evidence type="ECO:0000313" key="3">
    <source>
        <dbReference type="Proteomes" id="UP000022447"/>
    </source>
</evidence>
<comment type="caution">
    <text evidence="2">The sequence shown here is derived from an EMBL/GenBank/DDBJ whole genome shotgun (WGS) entry which is preliminary data.</text>
</comment>
<keyword evidence="3" id="KW-1185">Reference proteome</keyword>
<dbReference type="Proteomes" id="UP000022447">
    <property type="component" value="Unassembled WGS sequence"/>
</dbReference>
<accession>X7EBK0</accession>
<dbReference type="Gene3D" id="3.30.70.100">
    <property type="match status" value="1"/>
</dbReference>
<gene>
    <name evidence="2" type="ORF">OCH239_10375</name>
</gene>
<dbReference type="InterPro" id="IPR052936">
    <property type="entry name" value="Jasmonate_Hydroxylase-like"/>
</dbReference>
<proteinExistence type="predicted"/>
<dbReference type="PANTHER" id="PTHR37811">
    <property type="entry name" value="BLL5343 PROTEIN"/>
    <property type="match status" value="1"/>
</dbReference>
<protein>
    <recommendedName>
        <fullName evidence="1">ABM domain-containing protein</fullName>
    </recommendedName>
</protein>
<dbReference type="RefSeq" id="WP_051489551.1">
    <property type="nucleotide sequence ID" value="NZ_JALZ01000026.1"/>
</dbReference>
<dbReference type="PANTHER" id="PTHR37811:SF2">
    <property type="entry name" value="ABM DOMAIN-CONTAINING PROTEIN"/>
    <property type="match status" value="1"/>
</dbReference>
<organism evidence="2 3">
    <name type="scientific">Roseivivax halodurans JCM 10272</name>
    <dbReference type="NCBI Taxonomy" id="1449350"/>
    <lineage>
        <taxon>Bacteria</taxon>
        <taxon>Pseudomonadati</taxon>
        <taxon>Pseudomonadota</taxon>
        <taxon>Alphaproteobacteria</taxon>
        <taxon>Rhodobacterales</taxon>
        <taxon>Roseobacteraceae</taxon>
        <taxon>Roseivivax</taxon>
    </lineage>
</organism>
<dbReference type="OrthoDB" id="9797060at2"/>
<feature type="domain" description="ABM" evidence="1">
    <location>
        <begin position="1"/>
        <end position="75"/>
    </location>
</feature>
<name>X7EBK0_9RHOB</name>
<dbReference type="EMBL" id="JALZ01000026">
    <property type="protein sequence ID" value="ETX13444.1"/>
    <property type="molecule type" value="Genomic_DNA"/>
</dbReference>
<dbReference type="InterPro" id="IPR007138">
    <property type="entry name" value="ABM_dom"/>
</dbReference>
<evidence type="ECO:0000313" key="2">
    <source>
        <dbReference type="EMBL" id="ETX13444.1"/>
    </source>
</evidence>